<dbReference type="Pfam" id="PF04452">
    <property type="entry name" value="Methyltrans_RNA"/>
    <property type="match status" value="1"/>
</dbReference>
<proteinExistence type="inferred from homology"/>
<evidence type="ECO:0000256" key="3">
    <source>
        <dbReference type="ARBA" id="ARBA00012328"/>
    </source>
</evidence>
<dbReference type="NCBIfam" id="NF008692">
    <property type="entry name" value="PRK11713.1-5"/>
    <property type="match status" value="1"/>
</dbReference>
<evidence type="ECO:0000313" key="16">
    <source>
        <dbReference type="Proteomes" id="UP000177905"/>
    </source>
</evidence>
<name>A0A1F4SAN9_UNCSA</name>
<reference evidence="15 16" key="1">
    <citation type="journal article" date="2016" name="Nat. Commun.">
        <title>Thousands of microbial genomes shed light on interconnected biogeochemical processes in an aquifer system.</title>
        <authorList>
            <person name="Anantharaman K."/>
            <person name="Brown C.T."/>
            <person name="Hug L.A."/>
            <person name="Sharon I."/>
            <person name="Castelle C.J."/>
            <person name="Probst A.J."/>
            <person name="Thomas B.C."/>
            <person name="Singh A."/>
            <person name="Wilkins M.J."/>
            <person name="Karaoz U."/>
            <person name="Brodie E.L."/>
            <person name="Williams K.H."/>
            <person name="Hubbard S.S."/>
            <person name="Banfield J.F."/>
        </authorList>
    </citation>
    <scope>NUCLEOTIDE SEQUENCE [LARGE SCALE GENOMIC DNA]</scope>
</reference>
<keyword evidence="7 12" id="KW-0489">Methyltransferase</keyword>
<keyword evidence="8 12" id="KW-0808">Transferase</keyword>
<gene>
    <name evidence="15" type="ORF">A2290_08010</name>
</gene>
<evidence type="ECO:0000256" key="7">
    <source>
        <dbReference type="ARBA" id="ARBA00022603"/>
    </source>
</evidence>
<evidence type="ECO:0000256" key="5">
    <source>
        <dbReference type="ARBA" id="ARBA00022490"/>
    </source>
</evidence>
<evidence type="ECO:0000256" key="2">
    <source>
        <dbReference type="ARBA" id="ARBA00005528"/>
    </source>
</evidence>
<evidence type="ECO:0000256" key="12">
    <source>
        <dbReference type="PIRNR" id="PIRNR015601"/>
    </source>
</evidence>
<dbReference type="GO" id="GO:0070475">
    <property type="term" value="P:rRNA base methylation"/>
    <property type="evidence" value="ECO:0007669"/>
    <property type="project" value="TreeGrafter"/>
</dbReference>
<dbReference type="SUPFAM" id="SSF75217">
    <property type="entry name" value="alpha/beta knot"/>
    <property type="match status" value="1"/>
</dbReference>
<evidence type="ECO:0000256" key="4">
    <source>
        <dbReference type="ARBA" id="ARBA00013673"/>
    </source>
</evidence>
<dbReference type="InterPro" id="IPR046886">
    <property type="entry name" value="RsmE_MTase_dom"/>
</dbReference>
<dbReference type="PANTHER" id="PTHR30027:SF3">
    <property type="entry name" value="16S RRNA (URACIL(1498)-N(3))-METHYLTRANSFERASE"/>
    <property type="match status" value="1"/>
</dbReference>
<comment type="catalytic activity">
    <reaction evidence="11 12">
        <text>uridine(1498) in 16S rRNA + S-adenosyl-L-methionine = N(3)-methyluridine(1498) in 16S rRNA + S-adenosyl-L-homocysteine + H(+)</text>
        <dbReference type="Rhea" id="RHEA:42920"/>
        <dbReference type="Rhea" id="RHEA-COMP:10283"/>
        <dbReference type="Rhea" id="RHEA-COMP:10284"/>
        <dbReference type="ChEBI" id="CHEBI:15378"/>
        <dbReference type="ChEBI" id="CHEBI:57856"/>
        <dbReference type="ChEBI" id="CHEBI:59789"/>
        <dbReference type="ChEBI" id="CHEBI:65315"/>
        <dbReference type="ChEBI" id="CHEBI:74502"/>
        <dbReference type="EC" id="2.1.1.193"/>
    </reaction>
</comment>
<dbReference type="InterPro" id="IPR029026">
    <property type="entry name" value="tRNA_m1G_MTases_N"/>
</dbReference>
<dbReference type="InterPro" id="IPR015947">
    <property type="entry name" value="PUA-like_sf"/>
</dbReference>
<accession>A0A1F4SAN9</accession>
<dbReference type="EC" id="2.1.1.193" evidence="3 12"/>
<evidence type="ECO:0000256" key="1">
    <source>
        <dbReference type="ARBA" id="ARBA00004496"/>
    </source>
</evidence>
<dbReference type="InterPro" id="IPR029028">
    <property type="entry name" value="Alpha/beta_knot_MTases"/>
</dbReference>
<comment type="similarity">
    <text evidence="2 12">Belongs to the RNA methyltransferase RsmE family.</text>
</comment>
<evidence type="ECO:0000259" key="13">
    <source>
        <dbReference type="Pfam" id="PF04452"/>
    </source>
</evidence>
<evidence type="ECO:0000256" key="8">
    <source>
        <dbReference type="ARBA" id="ARBA00022679"/>
    </source>
</evidence>
<feature type="domain" description="Ribosomal RNA small subunit methyltransferase E PUA-like" evidence="14">
    <location>
        <begin position="18"/>
        <end position="64"/>
    </location>
</feature>
<dbReference type="InterPro" id="IPR006700">
    <property type="entry name" value="RsmE"/>
</dbReference>
<evidence type="ECO:0000256" key="6">
    <source>
        <dbReference type="ARBA" id="ARBA00022552"/>
    </source>
</evidence>
<protein>
    <recommendedName>
        <fullName evidence="4 12">Ribosomal RNA small subunit methyltransferase E</fullName>
        <ecNumber evidence="3 12">2.1.1.193</ecNumber>
    </recommendedName>
</protein>
<dbReference type="SUPFAM" id="SSF88697">
    <property type="entry name" value="PUA domain-like"/>
    <property type="match status" value="1"/>
</dbReference>
<dbReference type="PIRSF" id="PIRSF015601">
    <property type="entry name" value="MTase_slr0722"/>
    <property type="match status" value="1"/>
</dbReference>
<keyword evidence="9 12" id="KW-0949">S-adenosyl-L-methionine</keyword>
<comment type="caution">
    <text evidence="15">The sequence shown here is derived from an EMBL/GenBank/DDBJ whole genome shotgun (WGS) entry which is preliminary data.</text>
</comment>
<comment type="function">
    <text evidence="10 12">Specifically methylates the N3 position of the uracil ring of uridine 1498 (m3U1498) in 16S rRNA. Acts on the fully assembled 30S ribosomal subunit.</text>
</comment>
<evidence type="ECO:0000256" key="9">
    <source>
        <dbReference type="ARBA" id="ARBA00022691"/>
    </source>
</evidence>
<dbReference type="AlphaFoldDB" id="A0A1F4SAN9"/>
<dbReference type="GO" id="GO:0005737">
    <property type="term" value="C:cytoplasm"/>
    <property type="evidence" value="ECO:0007669"/>
    <property type="project" value="UniProtKB-SubCell"/>
</dbReference>
<dbReference type="EMBL" id="MEUA01000002">
    <property type="protein sequence ID" value="OGC16813.1"/>
    <property type="molecule type" value="Genomic_DNA"/>
</dbReference>
<dbReference type="NCBIfam" id="TIGR00046">
    <property type="entry name" value="RsmE family RNA methyltransferase"/>
    <property type="match status" value="1"/>
</dbReference>
<feature type="domain" description="Ribosomal RNA small subunit methyltransferase E methyltransferase" evidence="13">
    <location>
        <begin position="75"/>
        <end position="244"/>
    </location>
</feature>
<dbReference type="GO" id="GO:0070042">
    <property type="term" value="F:rRNA (uridine-N3-)-methyltransferase activity"/>
    <property type="evidence" value="ECO:0007669"/>
    <property type="project" value="TreeGrafter"/>
</dbReference>
<evidence type="ECO:0000259" key="14">
    <source>
        <dbReference type="Pfam" id="PF20260"/>
    </source>
</evidence>
<sequence length="250" mass="28195">MHRFFVPQDQIKNGTITIKGNDTNHIKNVLRLSEKDVIEVFDSSGNIYTSIIKKIEPDKISCVISGIKKEEIEPQTKITLAQCLPKGKKMDMIIQKATELGVFNIIPVVSERTIPKIEEKSDKKISHWQKIAKEASQQSGRSIVPQIKSLTKFEDIVKPSINYNFKLIPWEGEKNNPLKEAVVVASQNSEPLQQDHKKILVLIGPEGGFSQEEVKMANANNFISVSLGKRILRVETAAIVILAQLFYEFE</sequence>
<keyword evidence="5 12" id="KW-0963">Cytoplasm</keyword>
<dbReference type="Proteomes" id="UP000177905">
    <property type="component" value="Unassembled WGS sequence"/>
</dbReference>
<dbReference type="PANTHER" id="PTHR30027">
    <property type="entry name" value="RIBOSOMAL RNA SMALL SUBUNIT METHYLTRANSFERASE E"/>
    <property type="match status" value="1"/>
</dbReference>
<dbReference type="CDD" id="cd18084">
    <property type="entry name" value="RsmE-like"/>
    <property type="match status" value="1"/>
</dbReference>
<dbReference type="InterPro" id="IPR046887">
    <property type="entry name" value="RsmE_PUA-like"/>
</dbReference>
<dbReference type="Pfam" id="PF20260">
    <property type="entry name" value="PUA_4"/>
    <property type="match status" value="1"/>
</dbReference>
<evidence type="ECO:0000313" key="15">
    <source>
        <dbReference type="EMBL" id="OGC16813.1"/>
    </source>
</evidence>
<keyword evidence="6 12" id="KW-0698">rRNA processing</keyword>
<organism evidence="15 16">
    <name type="scientific">candidate division WOR-1 bacterium RIFOXYB2_FULL_36_35</name>
    <dbReference type="NCBI Taxonomy" id="1802578"/>
    <lineage>
        <taxon>Bacteria</taxon>
        <taxon>Bacillati</taxon>
        <taxon>Saganbacteria</taxon>
    </lineage>
</organism>
<dbReference type="Gene3D" id="2.40.240.20">
    <property type="entry name" value="Hypothetical PUA domain-like, domain 1"/>
    <property type="match status" value="1"/>
</dbReference>
<dbReference type="Gene3D" id="3.40.1280.10">
    <property type="match status" value="1"/>
</dbReference>
<evidence type="ECO:0000256" key="10">
    <source>
        <dbReference type="ARBA" id="ARBA00025699"/>
    </source>
</evidence>
<evidence type="ECO:0000256" key="11">
    <source>
        <dbReference type="ARBA" id="ARBA00047944"/>
    </source>
</evidence>
<comment type="subcellular location">
    <subcellularLocation>
        <location evidence="1 12">Cytoplasm</location>
    </subcellularLocation>
</comment>